<reference evidence="3" key="2">
    <citation type="submission" date="2015-06" db="UniProtKB">
        <authorList>
            <consortium name="EnsemblPlants"/>
        </authorList>
    </citation>
    <scope>IDENTIFICATION</scope>
</reference>
<evidence type="ECO:0000313" key="3">
    <source>
        <dbReference type="EnsemblPlants" id="ORUFI07G09900.1"/>
    </source>
</evidence>
<evidence type="ECO:0000313" key="4">
    <source>
        <dbReference type="Proteomes" id="UP000008022"/>
    </source>
</evidence>
<dbReference type="Pfam" id="PF04578">
    <property type="entry name" value="DUF594"/>
    <property type="match status" value="1"/>
</dbReference>
<keyword evidence="1" id="KW-0812">Transmembrane</keyword>
<dbReference type="InterPro" id="IPR007658">
    <property type="entry name" value="DUF594"/>
</dbReference>
<dbReference type="STRING" id="4529.A0A0E0Q6I6"/>
<keyword evidence="4" id="KW-1185">Reference proteome</keyword>
<dbReference type="InterPro" id="IPR025315">
    <property type="entry name" value="DUF4220"/>
</dbReference>
<protein>
    <recommendedName>
        <fullName evidence="2">DUF4220 domain-containing protein</fullName>
    </recommendedName>
</protein>
<feature type="domain" description="DUF4220" evidence="2">
    <location>
        <begin position="67"/>
        <end position="158"/>
    </location>
</feature>
<evidence type="ECO:0000256" key="1">
    <source>
        <dbReference type="SAM" id="Phobius"/>
    </source>
</evidence>
<feature type="transmembrane region" description="Helical" evidence="1">
    <location>
        <begin position="111"/>
        <end position="134"/>
    </location>
</feature>
<dbReference type="Proteomes" id="UP000008022">
    <property type="component" value="Unassembled WGS sequence"/>
</dbReference>
<name>A0A0E0Q6I6_ORYRU</name>
<dbReference type="Gramene" id="ORUFI07G09900.1">
    <property type="protein sequence ID" value="ORUFI07G09900.1"/>
    <property type="gene ID" value="ORUFI07G09900"/>
</dbReference>
<feature type="transmembrane region" description="Helical" evidence="1">
    <location>
        <begin position="85"/>
        <end position="105"/>
    </location>
</feature>
<dbReference type="PANTHER" id="PTHR31325">
    <property type="entry name" value="OS01G0798800 PROTEIN-RELATED"/>
    <property type="match status" value="1"/>
</dbReference>
<proteinExistence type="predicted"/>
<dbReference type="AlphaFoldDB" id="A0A0E0Q6I6"/>
<dbReference type="EnsemblPlants" id="ORUFI07G09900.1">
    <property type="protein sequence ID" value="ORUFI07G09900.1"/>
    <property type="gene ID" value="ORUFI07G09900"/>
</dbReference>
<keyword evidence="1" id="KW-1133">Transmembrane helix</keyword>
<dbReference type="eggNOG" id="ENOG502QQBP">
    <property type="taxonomic scope" value="Eukaryota"/>
</dbReference>
<feature type="domain" description="DUF4220" evidence="2">
    <location>
        <begin position="275"/>
        <end position="347"/>
    </location>
</feature>
<keyword evidence="1" id="KW-0472">Membrane</keyword>
<reference evidence="4" key="1">
    <citation type="submission" date="2013-06" db="EMBL/GenBank/DDBJ databases">
        <authorList>
            <person name="Zhao Q."/>
        </authorList>
    </citation>
    <scope>NUCLEOTIDE SEQUENCE</scope>
    <source>
        <strain evidence="4">cv. W1943</strain>
    </source>
</reference>
<dbReference type="Pfam" id="PF13968">
    <property type="entry name" value="DUF4220"/>
    <property type="match status" value="2"/>
</dbReference>
<dbReference type="HOGENOM" id="CLU_009180_3_0_1"/>
<organism evidence="3 4">
    <name type="scientific">Oryza rufipogon</name>
    <name type="common">Brownbeard rice</name>
    <name type="synonym">Asian wild rice</name>
    <dbReference type="NCBI Taxonomy" id="4529"/>
    <lineage>
        <taxon>Eukaryota</taxon>
        <taxon>Viridiplantae</taxon>
        <taxon>Streptophyta</taxon>
        <taxon>Embryophyta</taxon>
        <taxon>Tracheophyta</taxon>
        <taxon>Spermatophyta</taxon>
        <taxon>Magnoliopsida</taxon>
        <taxon>Liliopsida</taxon>
        <taxon>Poales</taxon>
        <taxon>Poaceae</taxon>
        <taxon>BOP clade</taxon>
        <taxon>Oryzoideae</taxon>
        <taxon>Oryzeae</taxon>
        <taxon>Oryzinae</taxon>
        <taxon>Oryza</taxon>
    </lineage>
</organism>
<accession>A0A0E0Q6I6</accession>
<sequence length="580" mass="66149">MSLAKQHSILFELASPHNLTEMRPVRNGEGIGNMRNLKEKQSFGHHVKELWDEWEIQCLILVSFFLQENLTTFSKEDNDLWKRHLLNLVIQVVVAGYVISTSSWTDRRLQAAVVLMFLCGCLRYTGRTFCLILARPRSLRAASLHYLKFVLQEVEKGRVEEEAKKYVKERFESTLDGKSSSKIIHTEAENIGYTESEVISVDTPRDDVKCILAAKDIPSMLKEFYDNPNRRRAYEIVGTQKKYPTSSLLLDYCALPHIISFPPYYLVGHCPGGQLHNRADIIISYILLVGAIVLDVFAATMYVCPYLISKLPSERTTSIILWAVNSIRPLRGRKQWSQEVAQYNMITKYTMQGTVGLLSSVQKWISECSNTCGVELLDSTLTHISITEDLKELVLDKLLEFGKVKEDWNFASSRGQLTLQKRIDICKSEDLEQTSMTKLQDSIGRDVDFPTAVLIWHIATDICYYSEDSTTEVNKKKKSTPSLYMTELLVKLGKKFIANRINRLKQACQVAAELFSIGNEAERWKLISEIWLEMLYYVAPRCGGAFHYEHLSTGGEFITHVLLLMRFLGPFLPIPTASAP</sequence>
<feature type="transmembrane region" description="Helical" evidence="1">
    <location>
        <begin position="285"/>
        <end position="308"/>
    </location>
</feature>
<evidence type="ECO:0000259" key="2">
    <source>
        <dbReference type="Pfam" id="PF13968"/>
    </source>
</evidence>